<name>A0ABM7FJI7_9ACTN</name>
<organism evidence="2 3">
    <name type="scientific">Streptomyces graminofaciens</name>
    <dbReference type="NCBI Taxonomy" id="68212"/>
    <lineage>
        <taxon>Bacteria</taxon>
        <taxon>Bacillati</taxon>
        <taxon>Actinomycetota</taxon>
        <taxon>Actinomycetes</taxon>
        <taxon>Kitasatosporales</taxon>
        <taxon>Streptomycetaceae</taxon>
        <taxon>Streptomyces</taxon>
    </lineage>
</organism>
<reference evidence="2 3" key="1">
    <citation type="journal article" date="2010" name="ChemBioChem">
        <title>Cloning and characterization of the biosynthetic gene cluster of 16-membered macrolide antibiotic FD-891: involvement of a dual functional cytochrome P450 monooxygenase catalyzing epoxidation and hydroxylation.</title>
        <authorList>
            <person name="Kudo F."/>
            <person name="Motegi A."/>
            <person name="Mizoue K."/>
            <person name="Eguchi T."/>
        </authorList>
    </citation>
    <scope>NUCLEOTIDE SEQUENCE [LARGE SCALE GENOMIC DNA]</scope>
    <source>
        <strain evidence="2 3">A-8890</strain>
    </source>
</reference>
<evidence type="ECO:0000313" key="2">
    <source>
        <dbReference type="EMBL" id="BBC36863.1"/>
    </source>
</evidence>
<keyword evidence="3" id="KW-1185">Reference proteome</keyword>
<gene>
    <name evidence="2" type="ORF">SGFS_081570</name>
</gene>
<proteinExistence type="predicted"/>
<reference evidence="2 3" key="2">
    <citation type="journal article" date="2023" name="ChemBioChem">
        <title>Acyltransferase Domain Exchange between Two Independent Type I Polyketide Synthases in the Same Producer Strain of Macrolide Antibiotics.</title>
        <authorList>
            <person name="Kudo F."/>
            <person name="Kishikawa K."/>
            <person name="Tsuboi K."/>
            <person name="Kido T."/>
            <person name="Usui T."/>
            <person name="Hashimoto J."/>
            <person name="Shin-Ya K."/>
            <person name="Miyanaga A."/>
            <person name="Eguchi T."/>
        </authorList>
    </citation>
    <scope>NUCLEOTIDE SEQUENCE [LARGE SCALE GENOMIC DNA]</scope>
    <source>
        <strain evidence="2 3">A-8890</strain>
    </source>
</reference>
<sequence>MRSTVRTARTLAAHELRLLTSLLRWLVRRPHGVGEGRAFGYARGQGAMTIGLGFVCVVETVTMSLLLRGFPTAHAVFLLLDVYTLFVVVGLHAASVTRPHVLTDTALRLRRFASVDLRVPLTAVAEVRRELRTTHGKRDGELALEVGSQTSVTLELTEPVDHLTFFGRRRSVRVVRFHVDDADQLVGLVREFTRVRTSPSPFPAPPG</sequence>
<evidence type="ECO:0000256" key="1">
    <source>
        <dbReference type="SAM" id="Phobius"/>
    </source>
</evidence>
<accession>A0ABM7FJI7</accession>
<evidence type="ECO:0000313" key="3">
    <source>
        <dbReference type="Proteomes" id="UP001321542"/>
    </source>
</evidence>
<keyword evidence="1" id="KW-1133">Transmembrane helix</keyword>
<dbReference type="RefSeq" id="WP_286257137.1">
    <property type="nucleotide sequence ID" value="NZ_AP018448.1"/>
</dbReference>
<keyword evidence="1" id="KW-0472">Membrane</keyword>
<dbReference type="EMBL" id="AP018448">
    <property type="protein sequence ID" value="BBC36863.1"/>
    <property type="molecule type" value="Genomic_DNA"/>
</dbReference>
<keyword evidence="1" id="KW-0812">Transmembrane</keyword>
<evidence type="ECO:0008006" key="4">
    <source>
        <dbReference type="Google" id="ProtNLM"/>
    </source>
</evidence>
<feature type="transmembrane region" description="Helical" evidence="1">
    <location>
        <begin position="47"/>
        <end position="67"/>
    </location>
</feature>
<feature type="transmembrane region" description="Helical" evidence="1">
    <location>
        <begin position="73"/>
        <end position="94"/>
    </location>
</feature>
<dbReference type="Proteomes" id="UP001321542">
    <property type="component" value="Chromosome"/>
</dbReference>
<protein>
    <recommendedName>
        <fullName evidence="4">Integral membrane protein</fullName>
    </recommendedName>
</protein>